<dbReference type="InterPro" id="IPR013106">
    <property type="entry name" value="Ig_V-set"/>
</dbReference>
<feature type="domain" description="Ig-like" evidence="2">
    <location>
        <begin position="576"/>
        <end position="665"/>
    </location>
</feature>
<evidence type="ECO:0000313" key="4">
    <source>
        <dbReference type="Proteomes" id="UP000886611"/>
    </source>
</evidence>
<name>A0A8X7XL47_POLSE</name>
<dbReference type="InterPro" id="IPR036179">
    <property type="entry name" value="Ig-like_dom_sf"/>
</dbReference>
<dbReference type="Gene3D" id="2.60.40.10">
    <property type="entry name" value="Immunoglobulins"/>
    <property type="match status" value="8"/>
</dbReference>
<feature type="domain" description="Ig-like" evidence="2">
    <location>
        <begin position="111"/>
        <end position="202"/>
    </location>
</feature>
<dbReference type="Proteomes" id="UP000886611">
    <property type="component" value="Unassembled WGS sequence"/>
</dbReference>
<dbReference type="SMART" id="SM00409">
    <property type="entry name" value="IG"/>
    <property type="match status" value="6"/>
</dbReference>
<gene>
    <name evidence="3" type="primary">Smp</name>
    <name evidence="3" type="ORF">GTO96_0006610</name>
</gene>
<sequence length="944" mass="104316">MSVVERSCVIIPCSFSPESKVTSIHWYQFANIGYPKVFDSKEPWSVLSEFKERTNLVGKVEDGNCTLKISGARMSDNGVRLYAWPNPDQYSSYKFYDQTVQLLVSGQAPAPQMSNPTDLADGQLATVQCEAVHSCPDSPPALTWNWNDGVVTVDHFVNDVVGNWKLKSVFSWTASRIDDGKKLSCTVRHEGGRMAVSSVTLKINSGPKDVKVTTKATSIKEGSTVELKCQSDGSPKPIQFQWYEAQPHSVVELSETSEVLTVSGVRRDAIYSCRAHNMMGSKESEPLALQVEYMPDIGLESICQLKVDEVNCLCVASSRPPASIRWAVNGSSDTRAFNISKTIKDHLVTSILTAKAETPFVVSCYASNKHGERELQLPMASVLLNSPHGLTPLVQVSLLPHAQHVPSLYNEQQGRHLSPSLTRDLVLCYVTIMNVPFLSLTTGLSLWHVASGWWVEMPSQITALQGSCVVIPCRYSYNSNGPKKFVAVWYQYQSSGYPLVYDGYNPGNVIDKFRGRTYLVGNVRNGNCSLKINDVTRNLNGEKIYTWIDPDNIGSGTYKFYERTVQLNVIEYASPPDVSVEGEREGDMVALKCSTVHTCPPSPPAFTWSYLGGTNMVEHTEIGEGKWKSTAWLQFNASDVDHERKVTCTVKHPGGRTVERSTTLSIKFAPKKVTVQLPASIVEGSKATLGCKSDGNPKPQTFKWYKIEEENTTSLENGELLTITPHRRGDVRYYCEASNGIGGTKSEAISLADPPEISLDSKCFIKENVISCHCEVDSRPAASVTWNNNGSADTRGFNVTQTTSDSGKVTGILSGSLVEQLNISCFAENQHGSSERHLEVVTVTADKRQQWKEKNFIVVIAVVATVIVLCVMVTAAAWKMCRHKKKPEFDKMVTFQDMNLEREKQSDEEVYANTPAGNEYSYQPSETIYGNSPACSSPPQACDW</sequence>
<feature type="domain" description="Ig-like" evidence="2">
    <location>
        <begin position="670"/>
        <end position="750"/>
    </location>
</feature>
<keyword evidence="1" id="KW-0812">Transmembrane</keyword>
<protein>
    <submittedName>
        <fullName evidence="3">SMP protein</fullName>
    </submittedName>
</protein>
<dbReference type="Pfam" id="PF07686">
    <property type="entry name" value="V-set"/>
    <property type="match status" value="1"/>
</dbReference>
<keyword evidence="1" id="KW-0472">Membrane</keyword>
<reference evidence="3 4" key="1">
    <citation type="journal article" date="2021" name="Cell">
        <title>Tracing the genetic footprints of vertebrate landing in non-teleost ray-finned fishes.</title>
        <authorList>
            <person name="Bi X."/>
            <person name="Wang K."/>
            <person name="Yang L."/>
            <person name="Pan H."/>
            <person name="Jiang H."/>
            <person name="Wei Q."/>
            <person name="Fang M."/>
            <person name="Yu H."/>
            <person name="Zhu C."/>
            <person name="Cai Y."/>
            <person name="He Y."/>
            <person name="Gan X."/>
            <person name="Zeng H."/>
            <person name="Yu D."/>
            <person name="Zhu Y."/>
            <person name="Jiang H."/>
            <person name="Qiu Q."/>
            <person name="Yang H."/>
            <person name="Zhang Y.E."/>
            <person name="Wang W."/>
            <person name="Zhu M."/>
            <person name="He S."/>
            <person name="Zhang G."/>
        </authorList>
    </citation>
    <scope>NUCLEOTIDE SEQUENCE [LARGE SCALE GENOMIC DNA]</scope>
    <source>
        <strain evidence="3">Bchr_013</strain>
    </source>
</reference>
<dbReference type="InterPro" id="IPR003598">
    <property type="entry name" value="Ig_sub2"/>
</dbReference>
<dbReference type="InterPro" id="IPR013783">
    <property type="entry name" value="Ig-like_fold"/>
</dbReference>
<dbReference type="InterPro" id="IPR007110">
    <property type="entry name" value="Ig-like_dom"/>
</dbReference>
<feature type="non-terminal residue" evidence="3">
    <location>
        <position position="1"/>
    </location>
</feature>
<feature type="non-terminal residue" evidence="3">
    <location>
        <position position="944"/>
    </location>
</feature>
<keyword evidence="4" id="KW-1185">Reference proteome</keyword>
<dbReference type="AlphaFoldDB" id="A0A8X7XL47"/>
<proteinExistence type="predicted"/>
<feature type="domain" description="Ig-like" evidence="2">
    <location>
        <begin position="207"/>
        <end position="288"/>
    </location>
</feature>
<feature type="domain" description="Ig-like" evidence="2">
    <location>
        <begin position="755"/>
        <end position="844"/>
    </location>
</feature>
<evidence type="ECO:0000259" key="2">
    <source>
        <dbReference type="PROSITE" id="PS50835"/>
    </source>
</evidence>
<dbReference type="Pfam" id="PF13927">
    <property type="entry name" value="Ig_3"/>
    <property type="match status" value="2"/>
</dbReference>
<organism evidence="3 4">
    <name type="scientific">Polypterus senegalus</name>
    <name type="common">Senegal bichir</name>
    <dbReference type="NCBI Taxonomy" id="55291"/>
    <lineage>
        <taxon>Eukaryota</taxon>
        <taxon>Metazoa</taxon>
        <taxon>Chordata</taxon>
        <taxon>Craniata</taxon>
        <taxon>Vertebrata</taxon>
        <taxon>Euteleostomi</taxon>
        <taxon>Actinopterygii</taxon>
        <taxon>Polypteriformes</taxon>
        <taxon>Polypteridae</taxon>
        <taxon>Polypterus</taxon>
    </lineage>
</organism>
<dbReference type="PANTHER" id="PTHR46484">
    <property type="entry name" value="SI:CH211-171H4.5-RELATED"/>
    <property type="match status" value="1"/>
</dbReference>
<dbReference type="PROSITE" id="PS50835">
    <property type="entry name" value="IG_LIKE"/>
    <property type="match status" value="5"/>
</dbReference>
<dbReference type="SMART" id="SM00408">
    <property type="entry name" value="IGc2"/>
    <property type="match status" value="2"/>
</dbReference>
<evidence type="ECO:0000313" key="3">
    <source>
        <dbReference type="EMBL" id="KAG2470393.1"/>
    </source>
</evidence>
<dbReference type="SUPFAM" id="SSF48726">
    <property type="entry name" value="Immunoglobulin"/>
    <property type="match status" value="7"/>
</dbReference>
<keyword evidence="1" id="KW-1133">Transmembrane helix</keyword>
<dbReference type="InterPro" id="IPR003599">
    <property type="entry name" value="Ig_sub"/>
</dbReference>
<dbReference type="PANTHER" id="PTHR46484:SF1">
    <property type="entry name" value="SCHWANN CELL MYELIN PROTEIN-RELATED"/>
    <property type="match status" value="1"/>
</dbReference>
<feature type="transmembrane region" description="Helical" evidence="1">
    <location>
        <begin position="856"/>
        <end position="878"/>
    </location>
</feature>
<dbReference type="EMBL" id="JAATIS010000094">
    <property type="protein sequence ID" value="KAG2470393.1"/>
    <property type="molecule type" value="Genomic_DNA"/>
</dbReference>
<accession>A0A8X7XL47</accession>
<evidence type="ECO:0000256" key="1">
    <source>
        <dbReference type="SAM" id="Phobius"/>
    </source>
</evidence>
<comment type="caution">
    <text evidence="3">The sequence shown here is derived from an EMBL/GenBank/DDBJ whole genome shotgun (WGS) entry which is preliminary data.</text>
</comment>